<comment type="caution">
    <text evidence="2">The sequence shown here is derived from an EMBL/GenBank/DDBJ whole genome shotgun (WGS) entry which is preliminary data.</text>
</comment>
<dbReference type="PANTHER" id="PTHR10773:SF19">
    <property type="match status" value="1"/>
</dbReference>
<dbReference type="Proteomes" id="UP001159363">
    <property type="component" value="Chromosome 1"/>
</dbReference>
<protein>
    <submittedName>
        <fullName evidence="2">Uncharacterized protein</fullName>
    </submittedName>
</protein>
<dbReference type="PANTHER" id="PTHR10773">
    <property type="entry name" value="DNA-DIRECTED RNA POLYMERASES I, II, AND III SUBUNIT RPABC2"/>
    <property type="match status" value="1"/>
</dbReference>
<keyword evidence="3" id="KW-1185">Reference proteome</keyword>
<evidence type="ECO:0000313" key="2">
    <source>
        <dbReference type="EMBL" id="KAJ8896389.1"/>
    </source>
</evidence>
<evidence type="ECO:0000256" key="1">
    <source>
        <dbReference type="SAM" id="MobiDB-lite"/>
    </source>
</evidence>
<gene>
    <name evidence="2" type="ORF">PR048_001733</name>
</gene>
<accession>A0ABQ9II48</accession>
<dbReference type="EMBL" id="JARBHB010000001">
    <property type="protein sequence ID" value="KAJ8896389.1"/>
    <property type="molecule type" value="Genomic_DNA"/>
</dbReference>
<name>A0ABQ9II48_9NEOP</name>
<organism evidence="2 3">
    <name type="scientific">Dryococelus australis</name>
    <dbReference type="NCBI Taxonomy" id="614101"/>
    <lineage>
        <taxon>Eukaryota</taxon>
        <taxon>Metazoa</taxon>
        <taxon>Ecdysozoa</taxon>
        <taxon>Arthropoda</taxon>
        <taxon>Hexapoda</taxon>
        <taxon>Insecta</taxon>
        <taxon>Pterygota</taxon>
        <taxon>Neoptera</taxon>
        <taxon>Polyneoptera</taxon>
        <taxon>Phasmatodea</taxon>
        <taxon>Verophasmatodea</taxon>
        <taxon>Anareolatae</taxon>
        <taxon>Phasmatidae</taxon>
        <taxon>Eurycanthinae</taxon>
        <taxon>Dryococelus</taxon>
    </lineage>
</organism>
<feature type="region of interest" description="Disordered" evidence="1">
    <location>
        <begin position="31"/>
        <end position="60"/>
    </location>
</feature>
<reference evidence="2 3" key="1">
    <citation type="submission" date="2023-02" db="EMBL/GenBank/DDBJ databases">
        <title>LHISI_Scaffold_Assembly.</title>
        <authorList>
            <person name="Stuart O.P."/>
            <person name="Cleave R."/>
            <person name="Magrath M.J.L."/>
            <person name="Mikheyev A.S."/>
        </authorList>
    </citation>
    <scope>NUCLEOTIDE SEQUENCE [LARGE SCALE GENOMIC DNA]</scope>
    <source>
        <strain evidence="2">Daus_M_001</strain>
        <tissue evidence="2">Leg muscle</tissue>
    </source>
</reference>
<proteinExistence type="predicted"/>
<feature type="region of interest" description="Disordered" evidence="1">
    <location>
        <begin position="124"/>
        <end position="183"/>
    </location>
</feature>
<sequence length="904" mass="101698">MYGIMQNIKAPNIISSEATVTVNVSTPNDMIASRPVPVPNNTSTLEPPSSGPKTEGFTSGCYRSTPGRFTSGPAYMQEPVNVTSVRGGNTPGPHILINYVLGGPPQGPGVGPQIRNYVLGGQALQDPRPEQPVPQDTSNQREPAHDSRQHVIGQTTDQDLDLSKTAPENNPRFRPSTPTDPVEPELEKIWDLKGSTLETTPSCGSTIAATVSELVHTSNATLASRDLSKGLVNGDASHHSSFEHCELKNFTNNTGNCVLYDNERLSDACATSPFTQSTPVSYCDSAISGPLSGSNLHIHTLQPLRNVQVAASKCSLKYIMKEYKYVSEDDYFDGDDSDRDPDFVPENTSTCDVELIDGSKSRNKTLEYSFEIHSKSVTVCKKFFLATLKISDTAVTTALKKKGAAIVRNGMIDHTAKFPTYFSRYTRERSQCKYLRSHLSIERMHRLYVQEWKDENIPVNDIGKSWLYRDIFNTEFNLAFYQPDVDTCNYCDRYHILIKEATSEEDIAKKLEEITVWSDNCTEQNINVMMIACYLLLLHTFKSLKVIDHKYISKCHAHLEFDTIHAVIDQAKKKQPHMSIVTPWDWQQMMRNCEVKANVEVLSMEVHDILYFHSLFVGPSAPFISRSKGTDGQQPRRSLEMSYIGLPVRDSLKEKSCLKYKDLMKLLQWIPQQFHDYYINLPQPSSVGDFPDITIPTLDDRLGGEQASAPTMPWKGTSGWIGPGETSRLVSEGKVLRTWRKETSGVTVHQCLGYGRWIQFDLGSNVKVLHERNFMIMDLRFVNLGFKVSNSKIRWFEMNLISISSPALNSNGATVFSVDLRSDLRSSFEPRWCNRALVLGGARCQDTRTNTSKNQNPSKEHEWRVFAGRQVCRSVLLQAGLRHFRGNVWPNHSFSNPFRTALVF</sequence>
<evidence type="ECO:0000313" key="3">
    <source>
        <dbReference type="Proteomes" id="UP001159363"/>
    </source>
</evidence>